<evidence type="ECO:0000256" key="6">
    <source>
        <dbReference type="ARBA" id="ARBA00022989"/>
    </source>
</evidence>
<evidence type="ECO:0000256" key="4">
    <source>
        <dbReference type="ARBA" id="ARBA00022679"/>
    </source>
</evidence>
<dbReference type="InterPro" id="IPR051085">
    <property type="entry name" value="MB_O-acyltransferase"/>
</dbReference>
<dbReference type="GO" id="GO:0005886">
    <property type="term" value="C:plasma membrane"/>
    <property type="evidence" value="ECO:0007669"/>
    <property type="project" value="UniProtKB-SubCell"/>
</dbReference>
<evidence type="ECO:0000256" key="1">
    <source>
        <dbReference type="ARBA" id="ARBA00004651"/>
    </source>
</evidence>
<dbReference type="PIRSF" id="PIRSF016636">
    <property type="entry name" value="AlgI_DltB"/>
    <property type="match status" value="1"/>
</dbReference>
<dbReference type="PANTHER" id="PTHR13285:SF23">
    <property type="entry name" value="TEICHOIC ACID D-ALANYLTRANSFERASE"/>
    <property type="match status" value="1"/>
</dbReference>
<feature type="transmembrane region" description="Helical" evidence="10">
    <location>
        <begin position="82"/>
        <end position="99"/>
    </location>
</feature>
<feature type="transmembrane region" description="Helical" evidence="10">
    <location>
        <begin position="358"/>
        <end position="375"/>
    </location>
</feature>
<keyword evidence="3 9" id="KW-1003">Cell membrane</keyword>
<sequence>MLFNSYEFIFLFLPFTFILYFYLLGKRLILGAKIFLVIASLFFYGYWNFIYVPLILLSIFVNYAVGLSLVNHNKIKINSKTILIFGIAFNLILLGYFKYTDFLLENFNGIFGSDVPLPHIVLPLGISFFTFTQIAFLVDAYRGEAKEYSLVHYMLFVTYFPHLLAGPILHHKDMMPQFASKFNWVKNYKNIALGLFIFSIGLFKKVVIADTFAVWANNGFDNAQILTLIEAWATSLSYTFQLYFDFSGYCDMAIGASLLFNIKLPINFNSPYKALDIQDFWRRWHITLSRFLRDYLYIPLGGNRGGYWRTYRNLLATFILGGLWHGAGWTFIFWGFMHGVALVIHRIWKSLNLKLPKIIAWFITFNFINIAWVFFRAKEWEDAIKVLKGMCGLSGIVLPSFLSNKLTFLSKFGVEFGSLFADIQGNRYTIILIFLSFLLTLCFKNSMHLLNTKLNYKIMFLSSLIFSYSILSLSKISEFLYFNF</sequence>
<dbReference type="Proteomes" id="UP000028486">
    <property type="component" value="Chromosome"/>
</dbReference>
<dbReference type="GO" id="GO:0042121">
    <property type="term" value="P:alginic acid biosynthetic process"/>
    <property type="evidence" value="ECO:0007669"/>
    <property type="project" value="InterPro"/>
</dbReference>
<dbReference type="Pfam" id="PF03062">
    <property type="entry name" value="MBOAT"/>
    <property type="match status" value="1"/>
</dbReference>
<comment type="subcellular location">
    <subcellularLocation>
        <location evidence="1">Cell membrane</location>
        <topology evidence="1">Multi-pass membrane protein</topology>
    </subcellularLocation>
</comment>
<evidence type="ECO:0000256" key="9">
    <source>
        <dbReference type="PIRNR" id="PIRNR016636"/>
    </source>
</evidence>
<evidence type="ECO:0000256" key="8">
    <source>
        <dbReference type="ARBA" id="ARBA00023315"/>
    </source>
</evidence>
<evidence type="ECO:0000256" key="7">
    <source>
        <dbReference type="ARBA" id="ARBA00023136"/>
    </source>
</evidence>
<feature type="transmembrane region" description="Helical" evidence="10">
    <location>
        <begin position="314"/>
        <end position="338"/>
    </location>
</feature>
<dbReference type="STRING" id="1244531.CIG2463D_0946"/>
<gene>
    <name evidence="11" type="ORF">CIG1485E_0946</name>
</gene>
<dbReference type="GO" id="GO:0016746">
    <property type="term" value="F:acyltransferase activity"/>
    <property type="evidence" value="ECO:0007669"/>
    <property type="project" value="UniProtKB-KW"/>
</dbReference>
<dbReference type="OrthoDB" id="139172at2"/>
<dbReference type="InterPro" id="IPR028362">
    <property type="entry name" value="AlgI"/>
</dbReference>
<dbReference type="AlphaFoldDB" id="A0A076FG46"/>
<keyword evidence="12" id="KW-1185">Reference proteome</keyword>
<organism evidence="11 12">
    <name type="scientific">Campylobacter iguaniorum</name>
    <dbReference type="NCBI Taxonomy" id="1244531"/>
    <lineage>
        <taxon>Bacteria</taxon>
        <taxon>Pseudomonadati</taxon>
        <taxon>Campylobacterota</taxon>
        <taxon>Epsilonproteobacteria</taxon>
        <taxon>Campylobacterales</taxon>
        <taxon>Campylobacteraceae</taxon>
        <taxon>Campylobacter</taxon>
    </lineage>
</organism>
<dbReference type="InterPro" id="IPR004299">
    <property type="entry name" value="MBOAT_fam"/>
</dbReference>
<dbReference type="RefSeq" id="WP_038454278.1">
    <property type="nucleotide sequence ID" value="NZ_CP009043.1"/>
</dbReference>
<feature type="transmembrane region" description="Helical" evidence="10">
    <location>
        <begin position="458"/>
        <end position="482"/>
    </location>
</feature>
<feature type="transmembrane region" description="Helical" evidence="10">
    <location>
        <begin position="150"/>
        <end position="170"/>
    </location>
</feature>
<keyword evidence="8 9" id="KW-0012">Acyltransferase</keyword>
<reference evidence="12" key="1">
    <citation type="journal article" date="2014" name="Genome Announc.">
        <title>Complete Genome Sequence of Campylobacter iguaniorum Strain 1485ET, Isolated from a Bearded Dragon (Pogona vitticeps).</title>
        <authorList>
            <person name="Gilbert M.J."/>
            <person name="Miller W.G."/>
            <person name="Yee E."/>
            <person name="Kik M."/>
            <person name="Wagenaar J.A."/>
            <person name="Duim B."/>
        </authorList>
    </citation>
    <scope>NUCLEOTIDE SEQUENCE [LARGE SCALE GENOMIC DNA]</scope>
    <source>
        <strain evidence="12">1485E</strain>
    </source>
</reference>
<keyword evidence="7 9" id="KW-0472">Membrane</keyword>
<keyword evidence="5 10" id="KW-0812">Transmembrane</keyword>
<dbReference type="InterPro" id="IPR024194">
    <property type="entry name" value="Ac/AlaTfrase_AlgI/DltB"/>
</dbReference>
<feature type="transmembrane region" description="Helical" evidence="10">
    <location>
        <begin position="190"/>
        <end position="208"/>
    </location>
</feature>
<evidence type="ECO:0000256" key="10">
    <source>
        <dbReference type="SAM" id="Phobius"/>
    </source>
</evidence>
<dbReference type="PANTHER" id="PTHR13285">
    <property type="entry name" value="ACYLTRANSFERASE"/>
    <property type="match status" value="1"/>
</dbReference>
<dbReference type="PATRIC" id="fig|1244531.5.peg.946"/>
<feature type="transmembrane region" description="Helical" evidence="10">
    <location>
        <begin position="50"/>
        <end position="70"/>
    </location>
</feature>
<feature type="transmembrane region" description="Helical" evidence="10">
    <location>
        <begin position="428"/>
        <end position="446"/>
    </location>
</feature>
<name>A0A076FG46_9BACT</name>
<evidence type="ECO:0000313" key="12">
    <source>
        <dbReference type="Proteomes" id="UP000028486"/>
    </source>
</evidence>
<dbReference type="KEGG" id="caj:CIG1485E_0946"/>
<dbReference type="eggNOG" id="COG1696">
    <property type="taxonomic scope" value="Bacteria"/>
</dbReference>
<dbReference type="PIRSF" id="PIRSF500217">
    <property type="entry name" value="AlgI"/>
    <property type="match status" value="1"/>
</dbReference>
<feature type="transmembrane region" description="Helical" evidence="10">
    <location>
        <begin position="28"/>
        <end position="44"/>
    </location>
</feature>
<feature type="transmembrane region" description="Helical" evidence="10">
    <location>
        <begin position="6"/>
        <end position="23"/>
    </location>
</feature>
<keyword evidence="4 9" id="KW-0808">Transferase</keyword>
<dbReference type="HOGENOM" id="CLU_025255_1_3_7"/>
<evidence type="ECO:0000256" key="5">
    <source>
        <dbReference type="ARBA" id="ARBA00022692"/>
    </source>
</evidence>
<evidence type="ECO:0000256" key="2">
    <source>
        <dbReference type="ARBA" id="ARBA00010323"/>
    </source>
</evidence>
<evidence type="ECO:0000313" key="11">
    <source>
        <dbReference type="EMBL" id="AII14784.1"/>
    </source>
</evidence>
<evidence type="ECO:0000256" key="3">
    <source>
        <dbReference type="ARBA" id="ARBA00022475"/>
    </source>
</evidence>
<protein>
    <submittedName>
        <fullName evidence="11">Membrane bound O-acyl transferase, MBOAT family</fullName>
    </submittedName>
</protein>
<dbReference type="EMBL" id="CP009043">
    <property type="protein sequence ID" value="AII14784.1"/>
    <property type="molecule type" value="Genomic_DNA"/>
</dbReference>
<comment type="similarity">
    <text evidence="2 9">Belongs to the membrane-bound acyltransferase family.</text>
</comment>
<feature type="transmembrane region" description="Helical" evidence="10">
    <location>
        <begin position="119"/>
        <end position="138"/>
    </location>
</feature>
<keyword evidence="6 10" id="KW-1133">Transmembrane helix</keyword>
<accession>A0A076FG46</accession>
<proteinExistence type="inferred from homology"/>